<proteinExistence type="inferred from homology"/>
<name>A0A318SWM4_9RHOB</name>
<evidence type="ECO:0000256" key="4">
    <source>
        <dbReference type="ARBA" id="ARBA00022618"/>
    </source>
</evidence>
<dbReference type="GO" id="GO:0051301">
    <property type="term" value="P:cell division"/>
    <property type="evidence" value="ECO:0007669"/>
    <property type="project" value="UniProtKB-KW"/>
</dbReference>
<dbReference type="Proteomes" id="UP000248311">
    <property type="component" value="Unassembled WGS sequence"/>
</dbReference>
<evidence type="ECO:0000256" key="10">
    <source>
        <dbReference type="ARBA" id="ARBA00038367"/>
    </source>
</evidence>
<comment type="similarity">
    <text evidence="10">Belongs to the EPSP synthase family. MurA subfamily.</text>
</comment>
<comment type="pathway">
    <text evidence="2">Cell wall biogenesis; peptidoglycan biosynthesis.</text>
</comment>
<evidence type="ECO:0000256" key="14">
    <source>
        <dbReference type="ARBA" id="ARBA00042842"/>
    </source>
</evidence>
<dbReference type="InterPro" id="IPR001986">
    <property type="entry name" value="Enolpyruvate_Tfrase_dom"/>
</dbReference>
<organism evidence="17 18">
    <name type="scientific">Pseudoroseicyclus aestuarii</name>
    <dbReference type="NCBI Taxonomy" id="1795041"/>
    <lineage>
        <taxon>Bacteria</taxon>
        <taxon>Pseudomonadati</taxon>
        <taxon>Pseudomonadota</taxon>
        <taxon>Alphaproteobacteria</taxon>
        <taxon>Rhodobacterales</taxon>
        <taxon>Paracoccaceae</taxon>
        <taxon>Pseudoroseicyclus</taxon>
    </lineage>
</organism>
<evidence type="ECO:0000256" key="1">
    <source>
        <dbReference type="ARBA" id="ARBA00004496"/>
    </source>
</evidence>
<keyword evidence="8" id="KW-0131">Cell cycle</keyword>
<dbReference type="GO" id="GO:0009252">
    <property type="term" value="P:peptidoglycan biosynthetic process"/>
    <property type="evidence" value="ECO:0007669"/>
    <property type="project" value="UniProtKB-KW"/>
</dbReference>
<dbReference type="NCBIfam" id="NF006873">
    <property type="entry name" value="PRK09369.1"/>
    <property type="match status" value="1"/>
</dbReference>
<dbReference type="EC" id="2.5.1.7" evidence="11"/>
<evidence type="ECO:0000259" key="16">
    <source>
        <dbReference type="Pfam" id="PF00275"/>
    </source>
</evidence>
<dbReference type="PANTHER" id="PTHR43783">
    <property type="entry name" value="UDP-N-ACETYLGLUCOSAMINE 1-CARBOXYVINYLTRANSFERASE"/>
    <property type="match status" value="1"/>
</dbReference>
<keyword evidence="9" id="KW-0961">Cell wall biogenesis/degradation</keyword>
<evidence type="ECO:0000256" key="15">
    <source>
        <dbReference type="ARBA" id="ARBA00047527"/>
    </source>
</evidence>
<keyword evidence="3" id="KW-0963">Cytoplasm</keyword>
<reference evidence="17 18" key="1">
    <citation type="submission" date="2018-06" db="EMBL/GenBank/DDBJ databases">
        <title>Genomic Encyclopedia of Type Strains, Phase III (KMG-III): the genomes of soil and plant-associated and newly described type strains.</title>
        <authorList>
            <person name="Whitman W."/>
        </authorList>
    </citation>
    <scope>NUCLEOTIDE SEQUENCE [LARGE SCALE GENOMIC DNA]</scope>
    <source>
        <strain evidence="17 18">CECT 9025</strain>
    </source>
</reference>
<dbReference type="EMBL" id="QJTE01000001">
    <property type="protein sequence ID" value="PYE85873.1"/>
    <property type="molecule type" value="Genomic_DNA"/>
</dbReference>
<keyword evidence="18" id="KW-1185">Reference proteome</keyword>
<evidence type="ECO:0000256" key="11">
    <source>
        <dbReference type="ARBA" id="ARBA00039108"/>
    </source>
</evidence>
<comment type="catalytic activity">
    <reaction evidence="15">
        <text>phosphoenolpyruvate + UDP-N-acetyl-alpha-D-glucosamine = UDP-N-acetyl-3-O-(1-carboxyvinyl)-alpha-D-glucosamine + phosphate</text>
        <dbReference type="Rhea" id="RHEA:18681"/>
        <dbReference type="ChEBI" id="CHEBI:43474"/>
        <dbReference type="ChEBI" id="CHEBI:57705"/>
        <dbReference type="ChEBI" id="CHEBI:58702"/>
        <dbReference type="ChEBI" id="CHEBI:68483"/>
        <dbReference type="EC" id="2.5.1.7"/>
    </reaction>
</comment>
<dbReference type="InterPro" id="IPR036968">
    <property type="entry name" value="Enolpyruvate_Tfrase_sf"/>
</dbReference>
<dbReference type="InterPro" id="IPR050068">
    <property type="entry name" value="MurA_subfamily"/>
</dbReference>
<keyword evidence="5 17" id="KW-0808">Transferase</keyword>
<dbReference type="RefSeq" id="WP_110812886.1">
    <property type="nucleotide sequence ID" value="NZ_QJTE01000001.1"/>
</dbReference>
<evidence type="ECO:0000256" key="8">
    <source>
        <dbReference type="ARBA" id="ARBA00023306"/>
    </source>
</evidence>
<evidence type="ECO:0000256" key="9">
    <source>
        <dbReference type="ARBA" id="ARBA00023316"/>
    </source>
</evidence>
<protein>
    <recommendedName>
        <fullName evidence="12">UDP-N-acetylglucosamine 1-carboxyvinyltransferase</fullName>
        <ecNumber evidence="11">2.5.1.7</ecNumber>
    </recommendedName>
    <alternativeName>
        <fullName evidence="13">Enoylpyruvate transferase</fullName>
    </alternativeName>
    <alternativeName>
        <fullName evidence="14">UDP-N-acetylglucosamine enolpyruvyl transferase</fullName>
    </alternativeName>
</protein>
<gene>
    <name evidence="17" type="ORF">DFP88_101547</name>
</gene>
<dbReference type="GO" id="GO:0071555">
    <property type="term" value="P:cell wall organization"/>
    <property type="evidence" value="ECO:0007669"/>
    <property type="project" value="UniProtKB-KW"/>
</dbReference>
<dbReference type="GO" id="GO:0008360">
    <property type="term" value="P:regulation of cell shape"/>
    <property type="evidence" value="ECO:0007669"/>
    <property type="project" value="UniProtKB-KW"/>
</dbReference>
<dbReference type="PANTHER" id="PTHR43783:SF1">
    <property type="entry name" value="UDP-N-ACETYLGLUCOSAMINE 1-CARBOXYVINYLTRANSFERASE"/>
    <property type="match status" value="1"/>
</dbReference>
<keyword evidence="4" id="KW-0132">Cell division</keyword>
<dbReference type="SUPFAM" id="SSF55205">
    <property type="entry name" value="EPT/RTPC-like"/>
    <property type="match status" value="1"/>
</dbReference>
<dbReference type="OrthoDB" id="9803760at2"/>
<evidence type="ECO:0000256" key="12">
    <source>
        <dbReference type="ARBA" id="ARBA00039754"/>
    </source>
</evidence>
<evidence type="ECO:0000256" key="6">
    <source>
        <dbReference type="ARBA" id="ARBA00022960"/>
    </source>
</evidence>
<dbReference type="GO" id="GO:0008760">
    <property type="term" value="F:UDP-N-acetylglucosamine 1-carboxyvinyltransferase activity"/>
    <property type="evidence" value="ECO:0007669"/>
    <property type="project" value="UniProtKB-EC"/>
</dbReference>
<evidence type="ECO:0000256" key="2">
    <source>
        <dbReference type="ARBA" id="ARBA00004752"/>
    </source>
</evidence>
<dbReference type="AlphaFoldDB" id="A0A318SWM4"/>
<accession>A0A318SWM4</accession>
<evidence type="ECO:0000256" key="5">
    <source>
        <dbReference type="ARBA" id="ARBA00022679"/>
    </source>
</evidence>
<dbReference type="InterPro" id="IPR013792">
    <property type="entry name" value="RNA3'P_cycl/enolpyr_Trfase_a/b"/>
</dbReference>
<dbReference type="GO" id="GO:0005737">
    <property type="term" value="C:cytoplasm"/>
    <property type="evidence" value="ECO:0007669"/>
    <property type="project" value="UniProtKB-SubCell"/>
</dbReference>
<dbReference type="Gene3D" id="3.65.10.10">
    <property type="entry name" value="Enolpyruvate transferase domain"/>
    <property type="match status" value="2"/>
</dbReference>
<keyword evidence="6" id="KW-0133">Cell shape</keyword>
<evidence type="ECO:0000256" key="7">
    <source>
        <dbReference type="ARBA" id="ARBA00022984"/>
    </source>
</evidence>
<evidence type="ECO:0000313" key="17">
    <source>
        <dbReference type="EMBL" id="PYE85873.1"/>
    </source>
</evidence>
<comment type="subcellular location">
    <subcellularLocation>
        <location evidence="1">Cytoplasm</location>
    </subcellularLocation>
</comment>
<feature type="domain" description="Enolpyruvate transferase" evidence="16">
    <location>
        <begin position="7"/>
        <end position="418"/>
    </location>
</feature>
<evidence type="ECO:0000313" key="18">
    <source>
        <dbReference type="Proteomes" id="UP000248311"/>
    </source>
</evidence>
<comment type="caution">
    <text evidence="17">The sequence shown here is derived from an EMBL/GenBank/DDBJ whole genome shotgun (WGS) entry which is preliminary data.</text>
</comment>
<dbReference type="Pfam" id="PF00275">
    <property type="entry name" value="EPSP_synthase"/>
    <property type="match status" value="1"/>
</dbReference>
<evidence type="ECO:0000256" key="13">
    <source>
        <dbReference type="ARBA" id="ARBA00042443"/>
    </source>
</evidence>
<evidence type="ECO:0000256" key="3">
    <source>
        <dbReference type="ARBA" id="ARBA00022490"/>
    </source>
</evidence>
<keyword evidence="7" id="KW-0573">Peptidoglycan synthesis</keyword>
<sequence>MANLIVNGGVPLNGRIRPSGNKNAVLPMMCASLLTAEPVTFTNVPDITDVAKIGAYFREIGSEVEHDVEAGTLRLHHPKTLDPAGAEHLPLGIRSAVLLLAPVLHRMGRLRFDVDAKGCALGIREIDPHIDTLTTFGAALDKSGGIDLTLKTRPEARSIWAEYASVTATETFAMIAAVAEGTSVLTNAASEPHVQALCRMLSDMGAGVEGIGTSRLTIKGRDRLGGTTQRVPDDHHEVATFLAFGGVTGGQVTVETDIIAEMPLILEQFGKLGLQFETREGEVTVTGWTRQVTQPLTQQMTAKIEAAPWPYFPADLLPQAVGVAVGCEGDVMFWNKVYEGALAWSSELAKFGVRAHLSDPHRLILFGGNRLKPAEVEAPYIIRVVVGLAIAAMQIEGRSKILKADPLRRAHPNLIENLTRLGADIAWEG</sequence>